<evidence type="ECO:0000313" key="2">
    <source>
        <dbReference type="Proteomes" id="UP000289859"/>
    </source>
</evidence>
<dbReference type="Proteomes" id="UP000289859">
    <property type="component" value="Unassembled WGS sequence"/>
</dbReference>
<accession>A0A4Q0PGS9</accession>
<reference evidence="1 2" key="1">
    <citation type="submission" date="2018-07" db="EMBL/GenBank/DDBJ databases">
        <title>Leeuwenhoekiella genomics.</title>
        <authorList>
            <person name="Tahon G."/>
            <person name="Willems A."/>
        </authorList>
    </citation>
    <scope>NUCLEOTIDE SEQUENCE [LARGE SCALE GENOMIC DNA]</scope>
    <source>
        <strain evidence="1 2">LMG 29608</strain>
    </source>
</reference>
<organism evidence="1 2">
    <name type="scientific">Leeuwenhoekiella polynyae</name>
    <dbReference type="NCBI Taxonomy" id="1550906"/>
    <lineage>
        <taxon>Bacteria</taxon>
        <taxon>Pseudomonadati</taxon>
        <taxon>Bacteroidota</taxon>
        <taxon>Flavobacteriia</taxon>
        <taxon>Flavobacteriales</taxon>
        <taxon>Flavobacteriaceae</taxon>
        <taxon>Leeuwenhoekiella</taxon>
    </lineage>
</organism>
<comment type="caution">
    <text evidence="1">The sequence shown here is derived from an EMBL/GenBank/DDBJ whole genome shotgun (WGS) entry which is preliminary data.</text>
</comment>
<dbReference type="AlphaFoldDB" id="A0A4Q0PGS9"/>
<proteinExistence type="predicted"/>
<evidence type="ECO:0000313" key="1">
    <source>
        <dbReference type="EMBL" id="RXG26157.1"/>
    </source>
</evidence>
<name>A0A4Q0PGS9_9FLAO</name>
<dbReference type="EMBL" id="QOVK01000001">
    <property type="protein sequence ID" value="RXG26157.1"/>
    <property type="molecule type" value="Genomic_DNA"/>
</dbReference>
<sequence>MKYEVVSAGYPYLFKYSTHPPLWNLKRFP</sequence>
<protein>
    <submittedName>
        <fullName evidence="1">Uncharacterized protein</fullName>
    </submittedName>
</protein>
<gene>
    <name evidence="1" type="ORF">DSM02_150</name>
</gene>
<keyword evidence="2" id="KW-1185">Reference proteome</keyword>